<feature type="transmembrane region" description="Helical" evidence="8">
    <location>
        <begin position="336"/>
        <end position="356"/>
    </location>
</feature>
<dbReference type="InterPro" id="IPR036640">
    <property type="entry name" value="ABC1_TM_sf"/>
</dbReference>
<feature type="transmembrane region" description="Helical" evidence="8">
    <location>
        <begin position="449"/>
        <end position="471"/>
    </location>
</feature>
<feature type="region of interest" description="Disordered" evidence="7">
    <location>
        <begin position="129"/>
        <end position="185"/>
    </location>
</feature>
<dbReference type="EMBL" id="JAQQWI010000019">
    <property type="protein sequence ID" value="KAK7998982.1"/>
    <property type="molecule type" value="Genomic_DNA"/>
</dbReference>
<proteinExistence type="predicted"/>
<evidence type="ECO:0000256" key="4">
    <source>
        <dbReference type="ARBA" id="ARBA00022840"/>
    </source>
</evidence>
<evidence type="ECO:0000256" key="1">
    <source>
        <dbReference type="ARBA" id="ARBA00004141"/>
    </source>
</evidence>
<dbReference type="PANTHER" id="PTHR43394">
    <property type="entry name" value="ATP-DEPENDENT PERMEASE MDL1, MITOCHONDRIAL"/>
    <property type="match status" value="1"/>
</dbReference>
<feature type="region of interest" description="Disordered" evidence="7">
    <location>
        <begin position="777"/>
        <end position="807"/>
    </location>
</feature>
<dbReference type="CDD" id="cd18577">
    <property type="entry name" value="ABC_6TM_Pgp_ABCB1_D1_like"/>
    <property type="match status" value="1"/>
</dbReference>
<dbReference type="InterPro" id="IPR017871">
    <property type="entry name" value="ABC_transporter-like_CS"/>
</dbReference>
<dbReference type="InterPro" id="IPR011527">
    <property type="entry name" value="ABC1_TM_dom"/>
</dbReference>
<dbReference type="InterPro" id="IPR039421">
    <property type="entry name" value="Type_1_exporter"/>
</dbReference>
<evidence type="ECO:0000256" key="6">
    <source>
        <dbReference type="ARBA" id="ARBA00023136"/>
    </source>
</evidence>
<evidence type="ECO:0000256" key="3">
    <source>
        <dbReference type="ARBA" id="ARBA00022741"/>
    </source>
</evidence>
<keyword evidence="3" id="KW-0547">Nucleotide-binding</keyword>
<comment type="subcellular location">
    <subcellularLocation>
        <location evidence="1">Membrane</location>
        <topology evidence="1">Multi-pass membrane protein</topology>
    </subcellularLocation>
</comment>
<dbReference type="Pfam" id="PF00005">
    <property type="entry name" value="ABC_tran"/>
    <property type="match status" value="2"/>
</dbReference>
<feature type="compositionally biased region" description="Basic and acidic residues" evidence="7">
    <location>
        <begin position="1411"/>
        <end position="1423"/>
    </location>
</feature>
<feature type="transmembrane region" description="Helical" evidence="8">
    <location>
        <begin position="902"/>
        <end position="924"/>
    </location>
</feature>
<evidence type="ECO:0000313" key="11">
    <source>
        <dbReference type="EMBL" id="KAK7998982.1"/>
    </source>
</evidence>
<dbReference type="SUPFAM" id="SSF52540">
    <property type="entry name" value="P-loop containing nucleoside triphosphate hydrolases"/>
    <property type="match status" value="2"/>
</dbReference>
<keyword evidence="12" id="KW-1185">Reference proteome</keyword>
<keyword evidence="2 8" id="KW-0812">Transmembrane</keyword>
<feature type="transmembrane region" description="Helical" evidence="8">
    <location>
        <begin position="1010"/>
        <end position="1028"/>
    </location>
</feature>
<protein>
    <submittedName>
        <fullName evidence="11">ABC transporter family protein</fullName>
    </submittedName>
</protein>
<dbReference type="Pfam" id="PF00664">
    <property type="entry name" value="ABC_membrane"/>
    <property type="match status" value="2"/>
</dbReference>
<feature type="domain" description="ABC transmembrane type-1" evidence="10">
    <location>
        <begin position="865"/>
        <end position="1076"/>
    </location>
</feature>
<feature type="compositionally biased region" description="Low complexity" evidence="7">
    <location>
        <begin position="64"/>
        <end position="83"/>
    </location>
</feature>
<name>A0ABR1R4B7_9PEZI</name>
<dbReference type="InterPro" id="IPR027417">
    <property type="entry name" value="P-loop_NTPase"/>
</dbReference>
<dbReference type="InterPro" id="IPR003593">
    <property type="entry name" value="AAA+_ATPase"/>
</dbReference>
<comment type="caution">
    <text evidence="11">The sequence shown here is derived from an EMBL/GenBank/DDBJ whole genome shotgun (WGS) entry which is preliminary data.</text>
</comment>
<feature type="domain" description="ABC transporter" evidence="9">
    <location>
        <begin position="511"/>
        <end position="769"/>
    </location>
</feature>
<keyword evidence="4" id="KW-0067">ATP-binding</keyword>
<feature type="compositionally biased region" description="Basic and acidic residues" evidence="7">
    <location>
        <begin position="1533"/>
        <end position="1560"/>
    </location>
</feature>
<dbReference type="SMART" id="SM00382">
    <property type="entry name" value="AAA"/>
    <property type="match status" value="2"/>
</dbReference>
<evidence type="ECO:0000256" key="7">
    <source>
        <dbReference type="SAM" id="MobiDB-lite"/>
    </source>
</evidence>
<dbReference type="InterPro" id="IPR003439">
    <property type="entry name" value="ABC_transporter-like_ATP-bd"/>
</dbReference>
<organism evidence="11 12">
    <name type="scientific">Apiospora marii</name>
    <dbReference type="NCBI Taxonomy" id="335849"/>
    <lineage>
        <taxon>Eukaryota</taxon>
        <taxon>Fungi</taxon>
        <taxon>Dikarya</taxon>
        <taxon>Ascomycota</taxon>
        <taxon>Pezizomycotina</taxon>
        <taxon>Sordariomycetes</taxon>
        <taxon>Xylariomycetidae</taxon>
        <taxon>Amphisphaeriales</taxon>
        <taxon>Apiosporaceae</taxon>
        <taxon>Apiospora</taxon>
    </lineage>
</organism>
<sequence>MSKPKETGSRLYTPRPTRFGGRVVAGNGAAGGNEVVTVPSVVILSGGNGSSTDLLHSSPPPGRAASVASQVSSTSLSDSVGPSTTGPSSHQHRRNISLNASLGSVSAEDEVHHGVSSPTIGAPLATIQSASPRSAPGDTGRPPHSHSPGTAASASRVAVGNGTTAAALPGPLHGPKPKPPKASRRKKTLSSFLMVSFLGLTHDAGRLVGNFASARATWEGETAQQVMKQTIDQNVLYIVYLFAGRFVLGYIATLGFQTMSLRISSAMRLAYLKALLGQRVSLLDTQPPGQIAAIITTTANTLQSGISDKLAAILQSTSLMASAAIIAFLHSWKLTLVTWSGLLLITLCYCVTVPLITRNMKQVEDANIKASATANEALSSIRMIAACGAESKMVARYARWVAESQRRGMSLSKVIAIQQATIYFSVFATFALAFWFAVRMLLALEIDNVGTLIIVLMCVMMTVMTVGNIAAPLSAAARSAGAASILFNGIDAPPPQTSGLKGPEVSASQNIVLWNVNFTYPTRPQTKVLDELRLVIPAGKVTAIVGPSGSGKSTIVGLIERWYELDGDPDKNKLVAFFRNGSITVGGKRLHDLDLKWWRSQIGLVQQEPFLFNDTIFNNVANGLVGTPWENATEAKKRQLVEVACREAYADEFILRLPEGFDTSVGDSGIKLSGGQRQRIAIARSIVKQPAILILDEATSAIDVRGEKVVQAALDRASRGRTTVVIAHRLSTVKKADHIVVLNKGKVVQWGNHESLMAQRGGHYWVLTNAQQLGMGHNHGRGHGRGVGSEDGDEGASASAVADEMSDTAVTEADKRTMDLMTLDPETVPASVARTRDPKAYKPKGAFRSLGGMLLEQKRLWPWYLMLLIGALIAGGNTPVQAYLFATLISSFAFWGDTLVQITNFWCMMFVVVAGAVGIGYFALGFASTRIAFLITTTYRREYFANILRKPVSFFDAEAHTAGALTALLATDPSQLQQLLGTNMAFVTISLLSVCGCLAIAFYFGWKLTAVALSCAMPLALAAGFFRIRCERGLERDTLRVFAESARFAAESVGAIRTVTALTLEGRIAARYGGHLVVDGEYWTFNYLVVYIAVVQASGTGAIGAGQWLSFGPNIAQANVAANRIQAMREKETDEDSGFTLDHIDSGDKCEGVRLDLQNIWFRYPTRDVPVLCGLDMTIEKGQFAAIVGPSGCGKTSVISLLERFYDVKSGSIQMNGIDIQDIRLRDYRRMISLVAQEPSLFEGSIRENILLGVPDETAAAMSDAEMHRTCREAEMHDFIASLPEGYDTQVGSKGVLLSGGQKQRLSIARALIRNPKLLLLDEATSNLDSETEKLIQGVFERTRQTRTMVVVAHRLATVQNADIIFVLGDGAVLERGTHGVKRKPWTGDVKAHHEVRNGKSVHPARRPRPARQEIPARHGDQRRQRRGQPRHREGVVVPAHPHRNPQRDQQRDDGDRQRDEEPFDMVPVAGRHALDTGPEVVGRVGARVDSVVENDEQHDGGRQAQRRPRERRRQGGEADGVGGQGDGGSQRRAQDDLREVGEALAERVEHGERHRDERGPGALGRQTIVQRREGGEDEEEGVDVSACGRHGAARDGAVAASGRLAVKVLVDVVVPGATRAAPEEGPDHEDGEAVA</sequence>
<feature type="region of interest" description="Disordered" evidence="7">
    <location>
        <begin position="1382"/>
        <end position="1583"/>
    </location>
</feature>
<feature type="compositionally biased region" description="Gly residues" evidence="7">
    <location>
        <begin position="1518"/>
        <end position="1529"/>
    </location>
</feature>
<dbReference type="PROSITE" id="PS50929">
    <property type="entry name" value="ABC_TM1F"/>
    <property type="match status" value="2"/>
</dbReference>
<reference evidence="11 12" key="1">
    <citation type="submission" date="2023-01" db="EMBL/GenBank/DDBJ databases">
        <title>Analysis of 21 Apiospora genomes using comparative genomics revels a genus with tremendous synthesis potential of carbohydrate active enzymes and secondary metabolites.</title>
        <authorList>
            <person name="Sorensen T."/>
        </authorList>
    </citation>
    <scope>NUCLEOTIDE SEQUENCE [LARGE SCALE GENOMIC DNA]</scope>
    <source>
        <strain evidence="11 12">CBS 20057</strain>
    </source>
</reference>
<evidence type="ECO:0000313" key="12">
    <source>
        <dbReference type="Proteomes" id="UP001396898"/>
    </source>
</evidence>
<gene>
    <name evidence="11" type="ORF">PG991_014657</name>
</gene>
<accession>A0ABR1R4B7</accession>
<dbReference type="Proteomes" id="UP001396898">
    <property type="component" value="Unassembled WGS sequence"/>
</dbReference>
<evidence type="ECO:0000256" key="5">
    <source>
        <dbReference type="ARBA" id="ARBA00022989"/>
    </source>
</evidence>
<evidence type="ECO:0000256" key="8">
    <source>
        <dbReference type="SAM" id="Phobius"/>
    </source>
</evidence>
<dbReference type="PROSITE" id="PS50893">
    <property type="entry name" value="ABC_TRANSPORTER_2"/>
    <property type="match status" value="2"/>
</dbReference>
<feature type="compositionally biased region" description="Basic residues" evidence="7">
    <location>
        <begin position="175"/>
        <end position="185"/>
    </location>
</feature>
<feature type="domain" description="ABC transporter" evidence="9">
    <location>
        <begin position="1155"/>
        <end position="1395"/>
    </location>
</feature>
<feature type="transmembrane region" description="Helical" evidence="8">
    <location>
        <begin position="984"/>
        <end position="1004"/>
    </location>
</feature>
<feature type="region of interest" description="Disordered" evidence="7">
    <location>
        <begin position="44"/>
        <end position="94"/>
    </location>
</feature>
<dbReference type="Gene3D" id="1.20.1560.10">
    <property type="entry name" value="ABC transporter type 1, transmembrane domain"/>
    <property type="match status" value="1"/>
</dbReference>
<feature type="transmembrane region" description="Helical" evidence="8">
    <location>
        <begin position="414"/>
        <end position="437"/>
    </location>
</feature>
<feature type="domain" description="ABC transmembrane type-1" evidence="10">
    <location>
        <begin position="235"/>
        <end position="478"/>
    </location>
</feature>
<dbReference type="PROSITE" id="PS00211">
    <property type="entry name" value="ABC_TRANSPORTER_1"/>
    <property type="match status" value="2"/>
</dbReference>
<evidence type="ECO:0000256" key="2">
    <source>
        <dbReference type="ARBA" id="ARBA00022692"/>
    </source>
</evidence>
<keyword evidence="5 8" id="KW-1133">Transmembrane helix</keyword>
<dbReference type="CDD" id="cd18578">
    <property type="entry name" value="ABC_6TM_Pgp_ABCB1_D2_like"/>
    <property type="match status" value="1"/>
</dbReference>
<feature type="compositionally biased region" description="Low complexity" evidence="7">
    <location>
        <begin position="20"/>
        <end position="32"/>
    </location>
</feature>
<evidence type="ECO:0000259" key="10">
    <source>
        <dbReference type="PROSITE" id="PS50929"/>
    </source>
</evidence>
<dbReference type="Gene3D" id="3.40.50.300">
    <property type="entry name" value="P-loop containing nucleotide triphosphate hydrolases"/>
    <property type="match status" value="2"/>
</dbReference>
<feature type="compositionally biased region" description="Basic and acidic residues" evidence="7">
    <location>
        <begin position="1446"/>
        <end position="1461"/>
    </location>
</feature>
<feature type="transmembrane region" description="Helical" evidence="8">
    <location>
        <begin position="235"/>
        <end position="256"/>
    </location>
</feature>
<evidence type="ECO:0000259" key="9">
    <source>
        <dbReference type="PROSITE" id="PS50893"/>
    </source>
</evidence>
<feature type="transmembrane region" description="Helical" evidence="8">
    <location>
        <begin position="863"/>
        <end position="896"/>
    </location>
</feature>
<dbReference type="PANTHER" id="PTHR43394:SF1">
    <property type="entry name" value="ATP-BINDING CASSETTE SUB-FAMILY B MEMBER 10, MITOCHONDRIAL"/>
    <property type="match status" value="1"/>
</dbReference>
<feature type="region of interest" description="Disordered" evidence="7">
    <location>
        <begin position="1"/>
        <end position="32"/>
    </location>
</feature>
<keyword evidence="6 8" id="KW-0472">Membrane</keyword>
<dbReference type="SUPFAM" id="SSF90123">
    <property type="entry name" value="ABC transporter transmembrane region"/>
    <property type="match status" value="2"/>
</dbReference>